<dbReference type="AlphaFoldDB" id="A0A367KB38"/>
<keyword evidence="1" id="KW-0812">Transmembrane</keyword>
<dbReference type="EMBL" id="PJQM01001949">
    <property type="protein sequence ID" value="RCH99442.1"/>
    <property type="molecule type" value="Genomic_DNA"/>
</dbReference>
<comment type="caution">
    <text evidence="2">The sequence shown here is derived from an EMBL/GenBank/DDBJ whole genome shotgun (WGS) entry which is preliminary data.</text>
</comment>
<evidence type="ECO:0000256" key="1">
    <source>
        <dbReference type="SAM" id="Phobius"/>
    </source>
</evidence>
<dbReference type="GO" id="GO:0008374">
    <property type="term" value="F:O-acyltransferase activity"/>
    <property type="evidence" value="ECO:0007669"/>
    <property type="project" value="InterPro"/>
</dbReference>
<feature type="transmembrane region" description="Helical" evidence="1">
    <location>
        <begin position="48"/>
        <end position="65"/>
    </location>
</feature>
<reference evidence="2 3" key="1">
    <citation type="journal article" date="2018" name="G3 (Bethesda)">
        <title>Phylogenetic and Phylogenomic Definition of Rhizopus Species.</title>
        <authorList>
            <person name="Gryganskyi A.P."/>
            <person name="Golan J."/>
            <person name="Dolatabadi S."/>
            <person name="Mondo S."/>
            <person name="Robb S."/>
            <person name="Idnurm A."/>
            <person name="Muszewska A."/>
            <person name="Steczkiewicz K."/>
            <person name="Masonjones S."/>
            <person name="Liao H.L."/>
            <person name="Gajdeczka M.T."/>
            <person name="Anike F."/>
            <person name="Vuek A."/>
            <person name="Anishchenko I.M."/>
            <person name="Voigt K."/>
            <person name="de Hoog G.S."/>
            <person name="Smith M.E."/>
            <person name="Heitman J."/>
            <person name="Vilgalys R."/>
            <person name="Stajich J.E."/>
        </authorList>
    </citation>
    <scope>NUCLEOTIDE SEQUENCE [LARGE SCALE GENOMIC DNA]</scope>
    <source>
        <strain evidence="2 3">LSU 92-RS-03</strain>
    </source>
</reference>
<dbReference type="PANTHER" id="PTHR31595:SF57">
    <property type="entry name" value="OS04G0481900 PROTEIN"/>
    <property type="match status" value="1"/>
</dbReference>
<dbReference type="PANTHER" id="PTHR31595">
    <property type="entry name" value="LONG-CHAIN-ALCOHOL O-FATTY-ACYLTRANSFERASE 3-RELATED"/>
    <property type="match status" value="1"/>
</dbReference>
<feature type="transmembrane region" description="Helical" evidence="1">
    <location>
        <begin position="334"/>
        <end position="352"/>
    </location>
</feature>
<proteinExistence type="predicted"/>
<feature type="transmembrane region" description="Helical" evidence="1">
    <location>
        <begin position="123"/>
        <end position="143"/>
    </location>
</feature>
<evidence type="ECO:0000313" key="3">
    <source>
        <dbReference type="Proteomes" id="UP000253551"/>
    </source>
</evidence>
<dbReference type="GO" id="GO:0006629">
    <property type="term" value="P:lipid metabolic process"/>
    <property type="evidence" value="ECO:0007669"/>
    <property type="project" value="InterPro"/>
</dbReference>
<keyword evidence="1" id="KW-1133">Transmembrane helix</keyword>
<accession>A0A367KB38</accession>
<dbReference type="InterPro" id="IPR044851">
    <property type="entry name" value="Wax_synthase"/>
</dbReference>
<gene>
    <name evidence="2" type="ORF">CU098_010875</name>
</gene>
<feature type="transmembrane region" description="Helical" evidence="1">
    <location>
        <begin position="20"/>
        <end position="41"/>
    </location>
</feature>
<evidence type="ECO:0008006" key="4">
    <source>
        <dbReference type="Google" id="ProtNLM"/>
    </source>
</evidence>
<evidence type="ECO:0000313" key="2">
    <source>
        <dbReference type="EMBL" id="RCH99442.1"/>
    </source>
</evidence>
<dbReference type="Proteomes" id="UP000253551">
    <property type="component" value="Unassembled WGS sequence"/>
</dbReference>
<sequence length="361" mass="41540">MDENYARPPLIDVTLPPAIVLSYIHLTLVYFVTLATDFFLLKNTKRRVPLGFLITVVHVALPLIFTTHNRMVNLFFAGIPWSIACFTFNMPLEQLTFHEWAKNVFKITLDPSSKEIPAHNSRYRGAALVFLGFLKFSFMNLLVEPFLPSKTVFGLYYSWFHPMSLIYTLLYGLKIYCTLGGMDIVLGIEQMITGWNMLELFDSPILATSPRDFWSVRWNRTVRNLLHSQVFSEGKRIEIQEEKKLGYELSEDEEQEVLVIVETSKSARKRAKEQQKNEEEQMSGIFHELLVMSACRKLTLENITFFLVQGVVVALEVALRQGALKQKPEGKTRVVCIAAQLTFMMITGRLFLGPFLRYGFI</sequence>
<name>A0A367KB38_RHIST</name>
<keyword evidence="3" id="KW-1185">Reference proteome</keyword>
<feature type="transmembrane region" description="Helical" evidence="1">
    <location>
        <begin position="71"/>
        <end position="92"/>
    </location>
</feature>
<keyword evidence="1" id="KW-0472">Membrane</keyword>
<protein>
    <recommendedName>
        <fullName evidence="4">Wax synthase domain-containing protein</fullName>
    </recommendedName>
</protein>
<organism evidence="2 3">
    <name type="scientific">Rhizopus stolonifer</name>
    <name type="common">Rhizopus nigricans</name>
    <dbReference type="NCBI Taxonomy" id="4846"/>
    <lineage>
        <taxon>Eukaryota</taxon>
        <taxon>Fungi</taxon>
        <taxon>Fungi incertae sedis</taxon>
        <taxon>Mucoromycota</taxon>
        <taxon>Mucoromycotina</taxon>
        <taxon>Mucoromycetes</taxon>
        <taxon>Mucorales</taxon>
        <taxon>Mucorineae</taxon>
        <taxon>Rhizopodaceae</taxon>
        <taxon>Rhizopus</taxon>
    </lineage>
</organism>
<dbReference type="OrthoDB" id="1077582at2759"/>